<dbReference type="PROSITE" id="PS00028">
    <property type="entry name" value="ZINC_FINGER_C2H2_1"/>
    <property type="match status" value="1"/>
</dbReference>
<dbReference type="SUPFAM" id="SSF57903">
    <property type="entry name" value="FYVE/PHD zinc finger"/>
    <property type="match status" value="1"/>
</dbReference>
<dbReference type="InterPro" id="IPR001965">
    <property type="entry name" value="Znf_PHD"/>
</dbReference>
<evidence type="ECO:0000259" key="6">
    <source>
        <dbReference type="PROSITE" id="PS50016"/>
    </source>
</evidence>
<keyword evidence="2 4" id="KW-0863">Zinc-finger</keyword>
<feature type="region of interest" description="Disordered" evidence="5">
    <location>
        <begin position="121"/>
        <end position="153"/>
    </location>
</feature>
<evidence type="ECO:0000256" key="3">
    <source>
        <dbReference type="ARBA" id="ARBA00022833"/>
    </source>
</evidence>
<dbReference type="PROSITE" id="PS50016">
    <property type="entry name" value="ZF_PHD_2"/>
    <property type="match status" value="1"/>
</dbReference>
<dbReference type="GO" id="GO:0008270">
    <property type="term" value="F:zinc ion binding"/>
    <property type="evidence" value="ECO:0007669"/>
    <property type="project" value="UniProtKB-KW"/>
</dbReference>
<evidence type="ECO:0000313" key="7">
    <source>
        <dbReference type="EMBL" id="RCI05868.1"/>
    </source>
</evidence>
<sequence>MKVKASHKLSRLTSSSQAQKVFSPIDNKLEKRHSYKQLKCIQSVREPSKENNHVFVSYDTLPLSTSNTRPIQVIPYTFNAKAEPTTKRPTMGGKTIGAIQQSSTIMSCEELKLLSRRIDPHQPLASPHASPTKPPLPNLKKRTKSHLHKETEKKKKRRLFECTPCHTVYKTRAKWTHHTNICPHHKKRHSLSVTVQCVCGSEGDGNMIECTQCHTWLHVKCAGDRVTKEDCYCCPRCSTDETEPVNDSEDELLVEDEDMISLSALYSAKERGKNLLESLKQVQEKDAQQEQERMNRNHLNFMSLFDELQLEIQDQEEEFQSLSLPPSSIFEDQEWNVHEFDWCQPEDVPSLLFSSDDTPSNIDEVPFSPIQQQPDWFDFANFEVDFTSDI</sequence>
<dbReference type="InterPro" id="IPR019787">
    <property type="entry name" value="Znf_PHD-finger"/>
</dbReference>
<dbReference type="Gene3D" id="3.30.40.10">
    <property type="entry name" value="Zinc/RING finger domain, C3HC4 (zinc finger)"/>
    <property type="match status" value="1"/>
</dbReference>
<name>A0A367KUI9_RHIST</name>
<dbReference type="STRING" id="4846.A0A367KUI9"/>
<comment type="caution">
    <text evidence="7">The sequence shown here is derived from an EMBL/GenBank/DDBJ whole genome shotgun (WGS) entry which is preliminary data.</text>
</comment>
<dbReference type="InterPro" id="IPR013083">
    <property type="entry name" value="Znf_RING/FYVE/PHD"/>
</dbReference>
<gene>
    <name evidence="7" type="ORF">CU098_012756</name>
</gene>
<feature type="domain" description="PHD-type" evidence="6">
    <location>
        <begin position="194"/>
        <end position="240"/>
    </location>
</feature>
<protein>
    <recommendedName>
        <fullName evidence="6">PHD-type domain-containing protein</fullName>
    </recommendedName>
</protein>
<dbReference type="OrthoDB" id="79252at2759"/>
<organism evidence="7 8">
    <name type="scientific">Rhizopus stolonifer</name>
    <name type="common">Rhizopus nigricans</name>
    <dbReference type="NCBI Taxonomy" id="4846"/>
    <lineage>
        <taxon>Eukaryota</taxon>
        <taxon>Fungi</taxon>
        <taxon>Fungi incertae sedis</taxon>
        <taxon>Mucoromycota</taxon>
        <taxon>Mucoromycotina</taxon>
        <taxon>Mucoromycetes</taxon>
        <taxon>Mucorales</taxon>
        <taxon>Mucorineae</taxon>
        <taxon>Rhizopodaceae</taxon>
        <taxon>Rhizopus</taxon>
    </lineage>
</organism>
<evidence type="ECO:0000256" key="1">
    <source>
        <dbReference type="ARBA" id="ARBA00022723"/>
    </source>
</evidence>
<proteinExistence type="predicted"/>
<evidence type="ECO:0000256" key="2">
    <source>
        <dbReference type="ARBA" id="ARBA00022771"/>
    </source>
</evidence>
<keyword evidence="8" id="KW-1185">Reference proteome</keyword>
<keyword evidence="1" id="KW-0479">Metal-binding</keyword>
<evidence type="ECO:0000256" key="5">
    <source>
        <dbReference type="SAM" id="MobiDB-lite"/>
    </source>
</evidence>
<dbReference type="EMBL" id="PJQM01000283">
    <property type="protein sequence ID" value="RCI05868.1"/>
    <property type="molecule type" value="Genomic_DNA"/>
</dbReference>
<evidence type="ECO:0000313" key="8">
    <source>
        <dbReference type="Proteomes" id="UP000253551"/>
    </source>
</evidence>
<accession>A0A367KUI9</accession>
<keyword evidence="3" id="KW-0862">Zinc</keyword>
<reference evidence="7 8" key="1">
    <citation type="journal article" date="2018" name="G3 (Bethesda)">
        <title>Phylogenetic and Phylogenomic Definition of Rhizopus Species.</title>
        <authorList>
            <person name="Gryganskyi A.P."/>
            <person name="Golan J."/>
            <person name="Dolatabadi S."/>
            <person name="Mondo S."/>
            <person name="Robb S."/>
            <person name="Idnurm A."/>
            <person name="Muszewska A."/>
            <person name="Steczkiewicz K."/>
            <person name="Masonjones S."/>
            <person name="Liao H.L."/>
            <person name="Gajdeczka M.T."/>
            <person name="Anike F."/>
            <person name="Vuek A."/>
            <person name="Anishchenko I.M."/>
            <person name="Voigt K."/>
            <person name="de Hoog G.S."/>
            <person name="Smith M.E."/>
            <person name="Heitman J."/>
            <person name="Vilgalys R."/>
            <person name="Stajich J.E."/>
        </authorList>
    </citation>
    <scope>NUCLEOTIDE SEQUENCE [LARGE SCALE GENOMIC DNA]</scope>
    <source>
        <strain evidence="7 8">LSU 92-RS-03</strain>
    </source>
</reference>
<dbReference type="SMART" id="SM00249">
    <property type="entry name" value="PHD"/>
    <property type="match status" value="1"/>
</dbReference>
<evidence type="ECO:0000256" key="4">
    <source>
        <dbReference type="PROSITE-ProRule" id="PRU00146"/>
    </source>
</evidence>
<dbReference type="Proteomes" id="UP000253551">
    <property type="component" value="Unassembled WGS sequence"/>
</dbReference>
<dbReference type="AlphaFoldDB" id="A0A367KUI9"/>
<dbReference type="InterPro" id="IPR011011">
    <property type="entry name" value="Znf_FYVE_PHD"/>
</dbReference>
<dbReference type="InterPro" id="IPR013087">
    <property type="entry name" value="Znf_C2H2_type"/>
</dbReference>